<dbReference type="AlphaFoldDB" id="A0A8X6T1S5"/>
<proteinExistence type="predicted"/>
<dbReference type="EMBL" id="BMAW01105028">
    <property type="protein sequence ID" value="GFT17571.1"/>
    <property type="molecule type" value="Genomic_DNA"/>
</dbReference>
<name>A0A8X6T1S5_NEPPI</name>
<sequence length="79" mass="8415">ERELISSSILYNTTDGGSSVMVSPDVVAGSTELIGETSERSVLYCVERTCGSASPPGPLSPARIKILDSLYDSSEYLEQ</sequence>
<gene>
    <name evidence="2" type="ORF">NPIL_330071</name>
    <name evidence="1" type="ORF">NPIL_663391</name>
</gene>
<comment type="caution">
    <text evidence="1">The sequence shown here is derived from an EMBL/GenBank/DDBJ whole genome shotgun (WGS) entry which is preliminary data.</text>
</comment>
<evidence type="ECO:0000313" key="1">
    <source>
        <dbReference type="EMBL" id="GFS73985.1"/>
    </source>
</evidence>
<evidence type="ECO:0000313" key="3">
    <source>
        <dbReference type="Proteomes" id="UP000887013"/>
    </source>
</evidence>
<dbReference type="Proteomes" id="UP000887013">
    <property type="component" value="Unassembled WGS sequence"/>
</dbReference>
<keyword evidence="3" id="KW-1185">Reference proteome</keyword>
<reference evidence="1" key="1">
    <citation type="submission" date="2020-08" db="EMBL/GenBank/DDBJ databases">
        <title>Multicomponent nature underlies the extraordinary mechanical properties of spider dragline silk.</title>
        <authorList>
            <person name="Kono N."/>
            <person name="Nakamura H."/>
            <person name="Mori M."/>
            <person name="Yoshida Y."/>
            <person name="Ohtoshi R."/>
            <person name="Malay A.D."/>
            <person name="Moran D.A.P."/>
            <person name="Tomita M."/>
            <person name="Numata K."/>
            <person name="Arakawa K."/>
        </authorList>
    </citation>
    <scope>NUCLEOTIDE SEQUENCE</scope>
</reference>
<dbReference type="EMBL" id="BMAW01050123">
    <property type="protein sequence ID" value="GFS73985.1"/>
    <property type="molecule type" value="Genomic_DNA"/>
</dbReference>
<protein>
    <submittedName>
        <fullName evidence="1">Uncharacterized protein</fullName>
    </submittedName>
</protein>
<feature type="non-terminal residue" evidence="1">
    <location>
        <position position="1"/>
    </location>
</feature>
<organism evidence="1 3">
    <name type="scientific">Nephila pilipes</name>
    <name type="common">Giant wood spider</name>
    <name type="synonym">Nephila maculata</name>
    <dbReference type="NCBI Taxonomy" id="299642"/>
    <lineage>
        <taxon>Eukaryota</taxon>
        <taxon>Metazoa</taxon>
        <taxon>Ecdysozoa</taxon>
        <taxon>Arthropoda</taxon>
        <taxon>Chelicerata</taxon>
        <taxon>Arachnida</taxon>
        <taxon>Araneae</taxon>
        <taxon>Araneomorphae</taxon>
        <taxon>Entelegynae</taxon>
        <taxon>Araneoidea</taxon>
        <taxon>Nephilidae</taxon>
        <taxon>Nephila</taxon>
    </lineage>
</organism>
<evidence type="ECO:0000313" key="2">
    <source>
        <dbReference type="EMBL" id="GFT17571.1"/>
    </source>
</evidence>
<accession>A0A8X6T1S5</accession>